<dbReference type="RefSeq" id="WP_147164652.1">
    <property type="nucleotide sequence ID" value="NZ_BJZO01000093.1"/>
</dbReference>
<dbReference type="GO" id="GO:0046872">
    <property type="term" value="F:metal ion binding"/>
    <property type="evidence" value="ECO:0007669"/>
    <property type="project" value="UniProtKB-KW"/>
</dbReference>
<gene>
    <name evidence="13" type="ORF">ROR02_27570</name>
</gene>
<protein>
    <submittedName>
        <fullName evidence="13">Radical SAM family protein</fullName>
    </submittedName>
</protein>
<sequence length="302" mass="31745">MPSLAVLASSSSSSAARPSGAHPCFGSAGAGTARAGRLHLPVSPSCNIACEFCARDFNRRDHRPGVSRRLLTPSEALAVTERALRICPDIGVAGIAGPGDPLATDHALETFALIHAAFPHLTNCLSTNGLRLPERLESLIEVGVQTITVTVNAVDPDIQARISPRIVWRGRRVEGRTAAEILIASQMEGIRRAADRGIALKVNAVLIPGLNDAHMGTIAEAVASAGASLFNIIPLIPQHALAGTLPPSAAQIAKARFQAGAFIRVFSHCQRCRADAAGIPGISDIADRLYGRRFEAETFSHG</sequence>
<evidence type="ECO:0000313" key="14">
    <source>
        <dbReference type="Proteomes" id="UP000321567"/>
    </source>
</evidence>
<keyword evidence="4" id="KW-0004">4Fe-4S</keyword>
<dbReference type="InterPro" id="IPR007197">
    <property type="entry name" value="rSAM"/>
</dbReference>
<dbReference type="OrthoDB" id="9785734at2"/>
<dbReference type="UniPathway" id="UPA00782"/>
<evidence type="ECO:0000256" key="9">
    <source>
        <dbReference type="ARBA" id="ARBA00023231"/>
    </source>
</evidence>
<evidence type="ECO:0000256" key="10">
    <source>
        <dbReference type="ARBA" id="ARBA00023239"/>
    </source>
</evidence>
<keyword evidence="10" id="KW-0456">Lyase</keyword>
<evidence type="ECO:0000256" key="11">
    <source>
        <dbReference type="SAM" id="MobiDB-lite"/>
    </source>
</evidence>
<reference evidence="13 14" key="1">
    <citation type="submission" date="2019-07" db="EMBL/GenBank/DDBJ databases">
        <title>Whole genome shotgun sequence of Rhodospirillum oryzae NBRC 107573.</title>
        <authorList>
            <person name="Hosoyama A."/>
            <person name="Uohara A."/>
            <person name="Ohji S."/>
            <person name="Ichikawa N."/>
        </authorList>
    </citation>
    <scope>NUCLEOTIDE SEQUENCE [LARGE SCALE GENOMIC DNA]</scope>
    <source>
        <strain evidence="13 14">NBRC 107573</strain>
    </source>
</reference>
<dbReference type="Pfam" id="PF04055">
    <property type="entry name" value="Radical_SAM"/>
    <property type="match status" value="1"/>
</dbReference>
<comment type="similarity">
    <text evidence="3">Belongs to the radical SAM superfamily. NifB family.</text>
</comment>
<keyword evidence="5" id="KW-0949">S-adenosyl-L-methionine</keyword>
<keyword evidence="8" id="KW-0411">Iron-sulfur</keyword>
<evidence type="ECO:0000256" key="3">
    <source>
        <dbReference type="ARBA" id="ARBA00006804"/>
    </source>
</evidence>
<dbReference type="GO" id="GO:0016829">
    <property type="term" value="F:lyase activity"/>
    <property type="evidence" value="ECO:0007669"/>
    <property type="project" value="UniProtKB-KW"/>
</dbReference>
<dbReference type="Proteomes" id="UP000321567">
    <property type="component" value="Unassembled WGS sequence"/>
</dbReference>
<dbReference type="GO" id="GO:0051539">
    <property type="term" value="F:4 iron, 4 sulfur cluster binding"/>
    <property type="evidence" value="ECO:0007669"/>
    <property type="project" value="UniProtKB-KW"/>
</dbReference>
<evidence type="ECO:0000256" key="4">
    <source>
        <dbReference type="ARBA" id="ARBA00022485"/>
    </source>
</evidence>
<comment type="cofactor">
    <cofactor evidence="1">
        <name>[4Fe-4S] cluster</name>
        <dbReference type="ChEBI" id="CHEBI:49883"/>
    </cofactor>
</comment>
<evidence type="ECO:0000256" key="2">
    <source>
        <dbReference type="ARBA" id="ARBA00005155"/>
    </source>
</evidence>
<dbReference type="Gene3D" id="3.20.20.70">
    <property type="entry name" value="Aldolase class I"/>
    <property type="match status" value="1"/>
</dbReference>
<evidence type="ECO:0000256" key="1">
    <source>
        <dbReference type="ARBA" id="ARBA00001966"/>
    </source>
</evidence>
<evidence type="ECO:0000256" key="7">
    <source>
        <dbReference type="ARBA" id="ARBA00023004"/>
    </source>
</evidence>
<dbReference type="CDD" id="cd01335">
    <property type="entry name" value="Radical_SAM"/>
    <property type="match status" value="1"/>
</dbReference>
<dbReference type="InterPro" id="IPR058240">
    <property type="entry name" value="rSAM_sf"/>
</dbReference>
<proteinExistence type="inferred from homology"/>
<dbReference type="PANTHER" id="PTHR43787:SF13">
    <property type="entry name" value="FEMO COFACTOR BIOSYNTHESIS PROTEIN NIFB"/>
    <property type="match status" value="1"/>
</dbReference>
<keyword evidence="14" id="KW-1185">Reference proteome</keyword>
<keyword evidence="9" id="KW-0535">Nitrogen fixation</keyword>
<feature type="region of interest" description="Disordered" evidence="11">
    <location>
        <begin position="1"/>
        <end position="20"/>
    </location>
</feature>
<dbReference type="PROSITE" id="PS51918">
    <property type="entry name" value="RADICAL_SAM"/>
    <property type="match status" value="1"/>
</dbReference>
<evidence type="ECO:0000256" key="6">
    <source>
        <dbReference type="ARBA" id="ARBA00022723"/>
    </source>
</evidence>
<feature type="domain" description="Radical SAM core" evidence="12">
    <location>
        <begin position="32"/>
        <end position="273"/>
    </location>
</feature>
<feature type="compositionally biased region" description="Low complexity" evidence="11">
    <location>
        <begin position="1"/>
        <end position="16"/>
    </location>
</feature>
<organism evidence="13 14">
    <name type="scientific">Pararhodospirillum oryzae</name>
    <dbReference type="NCBI Taxonomy" id="478448"/>
    <lineage>
        <taxon>Bacteria</taxon>
        <taxon>Pseudomonadati</taxon>
        <taxon>Pseudomonadota</taxon>
        <taxon>Alphaproteobacteria</taxon>
        <taxon>Rhodospirillales</taxon>
        <taxon>Rhodospirillaceae</taxon>
        <taxon>Pararhodospirillum</taxon>
    </lineage>
</organism>
<accession>A0A512HAZ4</accession>
<dbReference type="PANTHER" id="PTHR43787">
    <property type="entry name" value="FEMO COFACTOR BIOSYNTHESIS PROTEIN NIFB-RELATED"/>
    <property type="match status" value="1"/>
</dbReference>
<dbReference type="AlphaFoldDB" id="A0A512HAZ4"/>
<dbReference type="SUPFAM" id="SSF102114">
    <property type="entry name" value="Radical SAM enzymes"/>
    <property type="match status" value="1"/>
</dbReference>
<keyword evidence="7" id="KW-0408">Iron</keyword>
<dbReference type="InterPro" id="IPR013785">
    <property type="entry name" value="Aldolase_TIM"/>
</dbReference>
<evidence type="ECO:0000256" key="5">
    <source>
        <dbReference type="ARBA" id="ARBA00022691"/>
    </source>
</evidence>
<keyword evidence="6" id="KW-0479">Metal-binding</keyword>
<dbReference type="SFLD" id="SFLDS00029">
    <property type="entry name" value="Radical_SAM"/>
    <property type="match status" value="1"/>
</dbReference>
<comment type="caution">
    <text evidence="13">The sequence shown here is derived from an EMBL/GenBank/DDBJ whole genome shotgun (WGS) entry which is preliminary data.</text>
</comment>
<dbReference type="SFLD" id="SFLDG01067">
    <property type="entry name" value="SPASM/twitch_domain_containing"/>
    <property type="match status" value="1"/>
</dbReference>
<dbReference type="EMBL" id="BJZO01000093">
    <property type="protein sequence ID" value="GEO82626.1"/>
    <property type="molecule type" value="Genomic_DNA"/>
</dbReference>
<name>A0A512HAZ4_9PROT</name>
<evidence type="ECO:0000256" key="8">
    <source>
        <dbReference type="ARBA" id="ARBA00023014"/>
    </source>
</evidence>
<evidence type="ECO:0000313" key="13">
    <source>
        <dbReference type="EMBL" id="GEO82626.1"/>
    </source>
</evidence>
<evidence type="ECO:0000259" key="12">
    <source>
        <dbReference type="PROSITE" id="PS51918"/>
    </source>
</evidence>
<comment type="pathway">
    <text evidence="2">Cofactor biosynthesis; Fe-Mo cofactor biosynthesis.</text>
</comment>